<dbReference type="EMBL" id="BSNI01000002">
    <property type="protein sequence ID" value="GLQ16767.1"/>
    <property type="molecule type" value="Genomic_DNA"/>
</dbReference>
<keyword evidence="3" id="KW-1185">Reference proteome</keyword>
<feature type="transmembrane region" description="Helical" evidence="1">
    <location>
        <begin position="91"/>
        <end position="115"/>
    </location>
</feature>
<keyword evidence="1" id="KW-0472">Membrane</keyword>
<proteinExistence type="predicted"/>
<name>A0ABQ5UNN4_9HYPH</name>
<feature type="transmembrane region" description="Helical" evidence="1">
    <location>
        <begin position="62"/>
        <end position="85"/>
    </location>
</feature>
<sequence>MIYFMPLLGLLSVNNLLALPNQIVVWSAFFFAYALGALLGMRLQQSWTLARKGNRVHVAGEWVTMLTIVTVFVASFLNGMFVAIMPELIGLPIVYLGLTVIKASVAGVFIGRAAYVWHYMQRQTIAELDA</sequence>
<evidence type="ECO:0000313" key="3">
    <source>
        <dbReference type="Proteomes" id="UP001161405"/>
    </source>
</evidence>
<evidence type="ECO:0000256" key="1">
    <source>
        <dbReference type="SAM" id="Phobius"/>
    </source>
</evidence>
<reference evidence="2" key="2">
    <citation type="submission" date="2023-01" db="EMBL/GenBank/DDBJ databases">
        <title>Draft genome sequence of Maritalea porphyrae strain NBRC 107169.</title>
        <authorList>
            <person name="Sun Q."/>
            <person name="Mori K."/>
        </authorList>
    </citation>
    <scope>NUCLEOTIDE SEQUENCE</scope>
    <source>
        <strain evidence="2">NBRC 107169</strain>
    </source>
</reference>
<dbReference type="Proteomes" id="UP001161405">
    <property type="component" value="Unassembled WGS sequence"/>
</dbReference>
<feature type="transmembrane region" description="Helical" evidence="1">
    <location>
        <begin position="23"/>
        <end position="41"/>
    </location>
</feature>
<reference evidence="2" key="1">
    <citation type="journal article" date="2014" name="Int. J. Syst. Evol. Microbiol.">
        <title>Complete genome of a new Firmicutes species belonging to the dominant human colonic microbiota ('Ruminococcus bicirculans') reveals two chromosomes and a selective capacity to utilize plant glucans.</title>
        <authorList>
            <consortium name="NISC Comparative Sequencing Program"/>
            <person name="Wegmann U."/>
            <person name="Louis P."/>
            <person name="Goesmann A."/>
            <person name="Henrissat B."/>
            <person name="Duncan S.H."/>
            <person name="Flint H.J."/>
        </authorList>
    </citation>
    <scope>NUCLEOTIDE SEQUENCE</scope>
    <source>
        <strain evidence="2">NBRC 107169</strain>
    </source>
</reference>
<gene>
    <name evidence="2" type="ORF">GCM10007879_10160</name>
</gene>
<evidence type="ECO:0000313" key="2">
    <source>
        <dbReference type="EMBL" id="GLQ16767.1"/>
    </source>
</evidence>
<organism evidence="2 3">
    <name type="scientific">Maritalea porphyrae</name>
    <dbReference type="NCBI Taxonomy" id="880732"/>
    <lineage>
        <taxon>Bacteria</taxon>
        <taxon>Pseudomonadati</taxon>
        <taxon>Pseudomonadota</taxon>
        <taxon>Alphaproteobacteria</taxon>
        <taxon>Hyphomicrobiales</taxon>
        <taxon>Devosiaceae</taxon>
        <taxon>Maritalea</taxon>
    </lineage>
</organism>
<accession>A0ABQ5UNN4</accession>
<keyword evidence="1" id="KW-1133">Transmembrane helix</keyword>
<keyword evidence="1" id="KW-0812">Transmembrane</keyword>
<protein>
    <submittedName>
        <fullName evidence="2">Uncharacterized protein</fullName>
    </submittedName>
</protein>
<comment type="caution">
    <text evidence="2">The sequence shown here is derived from an EMBL/GenBank/DDBJ whole genome shotgun (WGS) entry which is preliminary data.</text>
</comment>